<gene>
    <name evidence="1" type="ORF">CGGC5_v003207</name>
</gene>
<dbReference type="AlphaFoldDB" id="A0A7J6JIY6"/>
<evidence type="ECO:0000313" key="2">
    <source>
        <dbReference type="Proteomes" id="UP000011096"/>
    </source>
</evidence>
<keyword evidence="2" id="KW-1185">Reference proteome</keyword>
<sequence>MTTPSPDDLLSQLLAQPSIASARTLSKTSPLLSQAFKNNLLTILKHHIAPSAWPIALSCVDRRLLSKKHRAAFDADFAADAVADPRNAVHWDLHDLCALVAIIDGLLFHIGDVGHGENPGVYYDSIADWEDGWRDGRSFRWRGQLERHPLGERRELERDQGTEDPENFRWAFQRLVGVRTGPLLFEGVDVDFDEDGEALDTRPRLQRAFFRLEFLRRAYYARPLFPRGARWQTREATFVNGKPTGVAGETYATRLARAEVVFRGWTKDDFTEVICAFKATLNHYAVEVDSMLRDFGDALEREHIPCADVYWTTKVNNAWKEGIEKDAAAVGLRYERNVFWDDEEREKVLFEEEVDDEFYEMRQRLWDERLMQEDHERRMLLPLSHAEFDDMGCTIFRSSIVQRAWYPYGVRYEDKPIHPEAQPDEEMARYFHVLCSLPLKFLDRFIRMDREEKRRFLKTMYHAISRMKASHTPLFLSGEVRAWSSKPADASGPRHWDYTREPRLFPELAVRCVTMSCLSKTYEMSCDPWYHGWRLWQDTNLQNQNSWKWDKWALTPFAWKRFREQELRYDFFDINPVLRTKGASWAVLWRSPRRYLRLIWTGPEADRPRWEGYLHPGRLDPNECYCHVGEGCAMCTPLPLPKDLQLEWELFTPEEMEAELEFERKLREPAEMYDELLKKYEQEDWNA</sequence>
<evidence type="ECO:0000313" key="1">
    <source>
        <dbReference type="EMBL" id="KAF4489224.1"/>
    </source>
</evidence>
<dbReference type="RefSeq" id="XP_031882198.1">
    <property type="nucleotide sequence ID" value="XM_032020746.1"/>
</dbReference>
<comment type="caution">
    <text evidence="1">The sequence shown here is derived from an EMBL/GenBank/DDBJ whole genome shotgun (WGS) entry which is preliminary data.</text>
</comment>
<reference evidence="1 2" key="1">
    <citation type="submission" date="2012-08" db="EMBL/GenBank/DDBJ databases">
        <authorList>
            <person name="Gan P.H.P."/>
            <person name="Ikeda K."/>
            <person name="Irieda H."/>
            <person name="Narusaka M."/>
            <person name="O'Connell R.J."/>
            <person name="Narusaka Y."/>
            <person name="Takano Y."/>
            <person name="Kubo Y."/>
            <person name="Shirasu K."/>
        </authorList>
    </citation>
    <scope>NUCLEOTIDE SEQUENCE [LARGE SCALE GENOMIC DNA]</scope>
    <source>
        <strain evidence="1 2">Nara gc5</strain>
    </source>
</reference>
<organism evidence="1 2">
    <name type="scientific">Colletotrichum fructicola (strain Nara gc5)</name>
    <name type="common">Anthracnose fungus</name>
    <name type="synonym">Colletotrichum gloeosporioides (strain Nara gc5)</name>
    <dbReference type="NCBI Taxonomy" id="1213859"/>
    <lineage>
        <taxon>Eukaryota</taxon>
        <taxon>Fungi</taxon>
        <taxon>Dikarya</taxon>
        <taxon>Ascomycota</taxon>
        <taxon>Pezizomycotina</taxon>
        <taxon>Sordariomycetes</taxon>
        <taxon>Hypocreomycetidae</taxon>
        <taxon>Glomerellales</taxon>
        <taxon>Glomerellaceae</taxon>
        <taxon>Colletotrichum</taxon>
        <taxon>Colletotrichum gloeosporioides species complex</taxon>
    </lineage>
</organism>
<dbReference type="InParanoid" id="A0A7J6JIY6"/>
<accession>A0A7J6JIY6</accession>
<protein>
    <submittedName>
        <fullName evidence="1">Uncharacterized protein</fullName>
    </submittedName>
</protein>
<reference evidence="1 2" key="2">
    <citation type="submission" date="2020-04" db="EMBL/GenBank/DDBJ databases">
        <title>Genome sequencing and assembly of multiple isolates from the Colletotrichum gloeosporioides species complex.</title>
        <authorList>
            <person name="Gan P."/>
            <person name="Shirasu K."/>
        </authorList>
    </citation>
    <scope>NUCLEOTIDE SEQUENCE [LARGE SCALE GENOMIC DNA]</scope>
    <source>
        <strain evidence="1 2">Nara gc5</strain>
    </source>
</reference>
<dbReference type="EMBL" id="ANPB02000002">
    <property type="protein sequence ID" value="KAF4489224.1"/>
    <property type="molecule type" value="Genomic_DNA"/>
</dbReference>
<dbReference type="OrthoDB" id="4848573at2759"/>
<name>A0A7J6JIY6_COLFN</name>
<dbReference type="Proteomes" id="UP000011096">
    <property type="component" value="Unassembled WGS sequence"/>
</dbReference>
<proteinExistence type="predicted"/>
<dbReference type="GeneID" id="43604955"/>